<comment type="catalytic activity">
    <reaction evidence="7">
        <text>(S)-4-amino-5-oxopentanoate = 5-aminolevulinate</text>
        <dbReference type="Rhea" id="RHEA:14265"/>
        <dbReference type="ChEBI" id="CHEBI:57501"/>
        <dbReference type="ChEBI" id="CHEBI:356416"/>
        <dbReference type="EC" id="5.4.3.8"/>
    </reaction>
</comment>
<dbReference type="InterPro" id="IPR015424">
    <property type="entry name" value="PyrdxlP-dep_Trfase"/>
</dbReference>
<dbReference type="SUPFAM" id="SSF53383">
    <property type="entry name" value="PLP-dependent transferases"/>
    <property type="match status" value="1"/>
</dbReference>
<keyword evidence="4 7" id="KW-0663">Pyridoxal phosphate</keyword>
<dbReference type="PANTHER" id="PTHR43713">
    <property type="entry name" value="GLUTAMATE-1-SEMIALDEHYDE 2,1-AMINOMUTASE"/>
    <property type="match status" value="1"/>
</dbReference>
<dbReference type="PANTHER" id="PTHR43713:SF3">
    <property type="entry name" value="GLUTAMATE-1-SEMIALDEHYDE 2,1-AMINOMUTASE 1, CHLOROPLASTIC-RELATED"/>
    <property type="match status" value="1"/>
</dbReference>
<dbReference type="EC" id="5.4.3.8" evidence="7"/>
<evidence type="ECO:0000256" key="5">
    <source>
        <dbReference type="ARBA" id="ARBA00023235"/>
    </source>
</evidence>
<evidence type="ECO:0000256" key="4">
    <source>
        <dbReference type="ARBA" id="ARBA00022898"/>
    </source>
</evidence>
<evidence type="ECO:0000256" key="6">
    <source>
        <dbReference type="ARBA" id="ARBA00023244"/>
    </source>
</evidence>
<feature type="modified residue" description="N6-(pyridoxal phosphate)lysine" evidence="7">
    <location>
        <position position="274"/>
    </location>
</feature>
<evidence type="ECO:0000313" key="9">
    <source>
        <dbReference type="Proteomes" id="UP000178187"/>
    </source>
</evidence>
<dbReference type="UniPathway" id="UPA00251">
    <property type="reaction ID" value="UER00317"/>
</dbReference>
<dbReference type="GO" id="GO:0005737">
    <property type="term" value="C:cytoplasm"/>
    <property type="evidence" value="ECO:0007669"/>
    <property type="project" value="UniProtKB-SubCell"/>
</dbReference>
<dbReference type="GO" id="GO:0042286">
    <property type="term" value="F:glutamate-1-semialdehyde 2,1-aminomutase activity"/>
    <property type="evidence" value="ECO:0007669"/>
    <property type="project" value="UniProtKB-UniRule"/>
</dbReference>
<reference evidence="8 9" key="1">
    <citation type="journal article" date="2016" name="Nat. Commun.">
        <title>Thousands of microbial genomes shed light on interconnected biogeochemical processes in an aquifer system.</title>
        <authorList>
            <person name="Anantharaman K."/>
            <person name="Brown C.T."/>
            <person name="Hug L.A."/>
            <person name="Sharon I."/>
            <person name="Castelle C.J."/>
            <person name="Probst A.J."/>
            <person name="Thomas B.C."/>
            <person name="Singh A."/>
            <person name="Wilkins M.J."/>
            <person name="Karaoz U."/>
            <person name="Brodie E.L."/>
            <person name="Williams K.H."/>
            <person name="Hubbard S.S."/>
            <person name="Banfield J.F."/>
        </authorList>
    </citation>
    <scope>NUCLEOTIDE SEQUENCE [LARGE SCALE GENOMIC DNA]</scope>
</reference>
<proteinExistence type="inferred from homology"/>
<comment type="pathway">
    <text evidence="2">Porphyrin-containing compound metabolism; protoporphyrin-IX biosynthesis; 5-aminolevulinate from L-glutamyl-tRNA(Glu): step 2/2.</text>
</comment>
<evidence type="ECO:0000256" key="1">
    <source>
        <dbReference type="ARBA" id="ARBA00001933"/>
    </source>
</evidence>
<dbReference type="FunFam" id="3.40.640.10:FF:000021">
    <property type="entry name" value="Glutamate-1-semialdehyde 2,1-aminomutase"/>
    <property type="match status" value="1"/>
</dbReference>
<dbReference type="NCBIfam" id="NF000818">
    <property type="entry name" value="PRK00062.1"/>
    <property type="match status" value="1"/>
</dbReference>
<sequence length="437" mass="47238">MRKKAGKQIKKNHAQLFREANRYLVGGVNSPVRSFRSVGGDPVFVKQGKGSTVYAEDGRTFIDYCCSWGALILGHSHAKIIRAIAEAIKRGTSYGMPTALETELAQLLVEAIPSMEQVRLTNSGTEAVMGAIRVARAYTGKNKIIKFEGSYHGHADYLLVKAGSGASTLGIPDSLGVPDDFTKHTLVVPYNDSEKVKETVQKYSNDIAAIIVEPVAGNTGLVLPANKFLSGLRKICDDHHILLIFDEVITGFRLTYGGAQNYFNVKPDMTTLGKIIGGGMPMGAFGGRKDIMKVLSPMGGAYQAGTLSGNPIAVTAGITALKCLMRLKPYPSLAAKTEKLCKGIEKAATGSGIKISINSIGSMFTVFFTDEKVTDYATACRQNVPLFRKFYHGLLKRNIYFAPSAFETNFLSAVHTEQDMKKTIQATQGAFQAIAND</sequence>
<dbReference type="NCBIfam" id="TIGR00713">
    <property type="entry name" value="hemL"/>
    <property type="match status" value="1"/>
</dbReference>
<dbReference type="GO" id="GO:0030170">
    <property type="term" value="F:pyridoxal phosphate binding"/>
    <property type="evidence" value="ECO:0007669"/>
    <property type="project" value="InterPro"/>
</dbReference>
<comment type="cofactor">
    <cofactor evidence="1 7">
        <name>pyridoxal 5'-phosphate</name>
        <dbReference type="ChEBI" id="CHEBI:597326"/>
    </cofactor>
</comment>
<dbReference type="AlphaFoldDB" id="A0A1G1KRE2"/>
<dbReference type="InterPro" id="IPR004639">
    <property type="entry name" value="4pyrrol_synth_GluAld_NH2Trfase"/>
</dbReference>
<dbReference type="InterPro" id="IPR005814">
    <property type="entry name" value="Aminotrans_3"/>
</dbReference>
<dbReference type="Pfam" id="PF00202">
    <property type="entry name" value="Aminotran_3"/>
    <property type="match status" value="1"/>
</dbReference>
<dbReference type="GO" id="GO:0006782">
    <property type="term" value="P:protoporphyrinogen IX biosynthetic process"/>
    <property type="evidence" value="ECO:0007669"/>
    <property type="project" value="UniProtKB-UniRule"/>
</dbReference>
<comment type="subunit">
    <text evidence="7">Homodimer.</text>
</comment>
<dbReference type="Gene3D" id="3.40.640.10">
    <property type="entry name" value="Type I PLP-dependent aspartate aminotransferase-like (Major domain)"/>
    <property type="match status" value="1"/>
</dbReference>
<dbReference type="InterPro" id="IPR015421">
    <property type="entry name" value="PyrdxlP-dep_Trfase_major"/>
</dbReference>
<dbReference type="EMBL" id="MHFR01000063">
    <property type="protein sequence ID" value="OGW95478.1"/>
    <property type="molecule type" value="Genomic_DNA"/>
</dbReference>
<protein>
    <recommendedName>
        <fullName evidence="7">Glutamate-1-semialdehyde 2,1-aminomutase</fullName>
        <shortName evidence="7">GSA</shortName>
        <ecNumber evidence="7">5.4.3.8</ecNumber>
    </recommendedName>
    <alternativeName>
        <fullName evidence="7">Glutamate-1-semialdehyde aminotransferase</fullName>
        <shortName evidence="7">GSA-AT</shortName>
    </alternativeName>
</protein>
<dbReference type="CDD" id="cd00610">
    <property type="entry name" value="OAT_like"/>
    <property type="match status" value="1"/>
</dbReference>
<keyword evidence="5 7" id="KW-0413">Isomerase</keyword>
<organism evidence="8 9">
    <name type="scientific">Candidatus Danuiimicrobium aquiferis</name>
    <dbReference type="NCBI Taxonomy" id="1801832"/>
    <lineage>
        <taxon>Bacteria</taxon>
        <taxon>Pseudomonadati</taxon>
        <taxon>Candidatus Omnitrophota</taxon>
        <taxon>Candidatus Danuiimicrobium</taxon>
    </lineage>
</organism>
<evidence type="ECO:0000313" key="8">
    <source>
        <dbReference type="EMBL" id="OGW95478.1"/>
    </source>
</evidence>
<comment type="similarity">
    <text evidence="3 7">Belongs to the class-III pyridoxal-phosphate-dependent aminotransferase family. HemL subfamily.</text>
</comment>
<accession>A0A1G1KRE2</accession>
<evidence type="ECO:0000256" key="3">
    <source>
        <dbReference type="ARBA" id="ARBA00008981"/>
    </source>
</evidence>
<comment type="subcellular location">
    <subcellularLocation>
        <location evidence="7">Cytoplasm</location>
    </subcellularLocation>
</comment>
<dbReference type="Gene3D" id="3.90.1150.10">
    <property type="entry name" value="Aspartate Aminotransferase, domain 1"/>
    <property type="match status" value="1"/>
</dbReference>
<gene>
    <name evidence="7" type="primary">hemL</name>
    <name evidence="8" type="ORF">A3G33_10415</name>
</gene>
<comment type="caution">
    <text evidence="8">The sequence shown here is derived from an EMBL/GenBank/DDBJ whole genome shotgun (WGS) entry which is preliminary data.</text>
</comment>
<dbReference type="GO" id="GO:0008483">
    <property type="term" value="F:transaminase activity"/>
    <property type="evidence" value="ECO:0007669"/>
    <property type="project" value="InterPro"/>
</dbReference>
<name>A0A1G1KRE2_9BACT</name>
<keyword evidence="6 7" id="KW-0627">Porphyrin biosynthesis</keyword>
<evidence type="ECO:0000256" key="7">
    <source>
        <dbReference type="HAMAP-Rule" id="MF_00375"/>
    </source>
</evidence>
<keyword evidence="7" id="KW-0963">Cytoplasm</keyword>
<dbReference type="InterPro" id="IPR015422">
    <property type="entry name" value="PyrdxlP-dep_Trfase_small"/>
</dbReference>
<dbReference type="HAMAP" id="MF_00375">
    <property type="entry name" value="HemL_aminotrans_3"/>
    <property type="match status" value="1"/>
</dbReference>
<dbReference type="Proteomes" id="UP000178187">
    <property type="component" value="Unassembled WGS sequence"/>
</dbReference>
<evidence type="ECO:0000256" key="2">
    <source>
        <dbReference type="ARBA" id="ARBA00004819"/>
    </source>
</evidence>